<gene>
    <name evidence="1" type="ORF">mPipKuh1_008629</name>
</gene>
<evidence type="ECO:0000313" key="1">
    <source>
        <dbReference type="EMBL" id="KAF6318631.1"/>
    </source>
</evidence>
<organism evidence="1 2">
    <name type="scientific">Pipistrellus kuhlii</name>
    <name type="common">Kuhl's pipistrelle</name>
    <dbReference type="NCBI Taxonomy" id="59472"/>
    <lineage>
        <taxon>Eukaryota</taxon>
        <taxon>Metazoa</taxon>
        <taxon>Chordata</taxon>
        <taxon>Craniata</taxon>
        <taxon>Vertebrata</taxon>
        <taxon>Euteleostomi</taxon>
        <taxon>Mammalia</taxon>
        <taxon>Eutheria</taxon>
        <taxon>Laurasiatheria</taxon>
        <taxon>Chiroptera</taxon>
        <taxon>Yangochiroptera</taxon>
        <taxon>Vespertilionidae</taxon>
        <taxon>Pipistrellus</taxon>
    </lineage>
</organism>
<dbReference type="AlphaFoldDB" id="A0A7J7V0S9"/>
<comment type="caution">
    <text evidence="1">The sequence shown here is derived from an EMBL/GenBank/DDBJ whole genome shotgun (WGS) entry which is preliminary data.</text>
</comment>
<evidence type="ECO:0000313" key="2">
    <source>
        <dbReference type="Proteomes" id="UP000558488"/>
    </source>
</evidence>
<protein>
    <submittedName>
        <fullName evidence="1">Uncharacterized protein</fullName>
    </submittedName>
</protein>
<keyword evidence="2" id="KW-1185">Reference proteome</keyword>
<dbReference type="Proteomes" id="UP000558488">
    <property type="component" value="Unassembled WGS sequence"/>
</dbReference>
<accession>A0A7J7V0S9</accession>
<name>A0A7J7V0S9_PIPKU</name>
<sequence length="122" mass="13294">MGLSQPQATRGPQELAQLGLGRMLRAVDSTAQLASLPVLDRLPEQHPRAPCGACEGLLWRSPLQPLPLSVLCCLYPHQALALQPSSTRRFLKHLLCEGIAGPRAKGQARSACSEKYERRVCV</sequence>
<reference evidence="1 2" key="1">
    <citation type="journal article" date="2020" name="Nature">
        <title>Six reference-quality genomes reveal evolution of bat adaptations.</title>
        <authorList>
            <person name="Jebb D."/>
            <person name="Huang Z."/>
            <person name="Pippel M."/>
            <person name="Hughes G.M."/>
            <person name="Lavrichenko K."/>
            <person name="Devanna P."/>
            <person name="Winkler S."/>
            <person name="Jermiin L.S."/>
            <person name="Skirmuntt E.C."/>
            <person name="Katzourakis A."/>
            <person name="Burkitt-Gray L."/>
            <person name="Ray D.A."/>
            <person name="Sullivan K.A.M."/>
            <person name="Roscito J.G."/>
            <person name="Kirilenko B.M."/>
            <person name="Davalos L.M."/>
            <person name="Corthals A.P."/>
            <person name="Power M.L."/>
            <person name="Jones G."/>
            <person name="Ransome R.D."/>
            <person name="Dechmann D.K.N."/>
            <person name="Locatelli A.G."/>
            <person name="Puechmaille S.J."/>
            <person name="Fedrigo O."/>
            <person name="Jarvis E.D."/>
            <person name="Hiller M."/>
            <person name="Vernes S.C."/>
            <person name="Myers E.W."/>
            <person name="Teeling E.C."/>
        </authorList>
    </citation>
    <scope>NUCLEOTIDE SEQUENCE [LARGE SCALE GENOMIC DNA]</scope>
    <source>
        <strain evidence="1">MPipKuh1</strain>
        <tissue evidence="1">Flight muscle</tissue>
    </source>
</reference>
<proteinExistence type="predicted"/>
<dbReference type="EMBL" id="JACAGB010000017">
    <property type="protein sequence ID" value="KAF6318631.1"/>
    <property type="molecule type" value="Genomic_DNA"/>
</dbReference>